<dbReference type="InterPro" id="IPR027479">
    <property type="entry name" value="S-Me-THD_N_sf"/>
</dbReference>
<dbReference type="Gene3D" id="3.40.1610.10">
    <property type="entry name" value="CV3147-like domain"/>
    <property type="match status" value="1"/>
</dbReference>
<evidence type="ECO:0008006" key="5">
    <source>
        <dbReference type="Google" id="ProtNLM"/>
    </source>
</evidence>
<organism evidence="3 4">
    <name type="scientific">Moorella mulderi DSM 14980</name>
    <dbReference type="NCBI Taxonomy" id="1122241"/>
    <lineage>
        <taxon>Bacteria</taxon>
        <taxon>Bacillati</taxon>
        <taxon>Bacillota</taxon>
        <taxon>Clostridia</taxon>
        <taxon>Neomoorellales</taxon>
        <taxon>Neomoorellaceae</taxon>
        <taxon>Neomoorella</taxon>
    </lineage>
</organism>
<gene>
    <name evidence="3" type="ORF">MOMUL_21800</name>
</gene>
<proteinExistence type="predicted"/>
<evidence type="ECO:0000259" key="2">
    <source>
        <dbReference type="Pfam" id="PF20906"/>
    </source>
</evidence>
<comment type="caution">
    <text evidence="3">The sequence shown here is derived from an EMBL/GenBank/DDBJ whole genome shotgun (WGS) entry which is preliminary data.</text>
</comment>
<reference evidence="3 4" key="1">
    <citation type="submission" date="2016-02" db="EMBL/GenBank/DDBJ databases">
        <title>Genome sequence of Moorella mulderi DSM 14980.</title>
        <authorList>
            <person name="Poehlein A."/>
            <person name="Daniel R."/>
        </authorList>
    </citation>
    <scope>NUCLEOTIDE SEQUENCE [LARGE SCALE GENOMIC DNA]</scope>
    <source>
        <strain evidence="3 4">DSM 14980</strain>
    </source>
</reference>
<evidence type="ECO:0000313" key="4">
    <source>
        <dbReference type="Proteomes" id="UP000075670"/>
    </source>
</evidence>
<feature type="domain" description="S-Me-THD N-terminal" evidence="1">
    <location>
        <begin position="11"/>
        <end position="178"/>
    </location>
</feature>
<dbReference type="OrthoDB" id="7441206at2"/>
<dbReference type="Pfam" id="PF20906">
    <property type="entry name" value="S-Me-THD_C"/>
    <property type="match status" value="1"/>
</dbReference>
<dbReference type="Gene3D" id="2.40.390.10">
    <property type="entry name" value="CV3147-like"/>
    <property type="match status" value="1"/>
</dbReference>
<evidence type="ECO:0000259" key="1">
    <source>
        <dbReference type="Pfam" id="PF06032"/>
    </source>
</evidence>
<protein>
    <recommendedName>
        <fullName evidence="5">DUF917 domain-containing protein</fullName>
    </recommendedName>
</protein>
<dbReference type="InterPro" id="IPR048350">
    <property type="entry name" value="S-Me-THD-like_C"/>
</dbReference>
<dbReference type="Proteomes" id="UP000075670">
    <property type="component" value="Unassembled WGS sequence"/>
</dbReference>
<dbReference type="InterPro" id="IPR024071">
    <property type="entry name" value="S-Me-THD_C_sf"/>
</dbReference>
<dbReference type="EMBL" id="LTBC01000009">
    <property type="protein sequence ID" value="KYH31624.1"/>
    <property type="molecule type" value="Genomic_DNA"/>
</dbReference>
<sequence>MGEFWLKSQQEAEDLVRGATLLGTGGGGSPEEGRRLFSEALAQGLKVGWVDAETIRDDDYTMCVSFMGNRARLTPEDERKKLAMGLTDFTYPDNLVKAAEVLIEVLGFRPKYVICPELGGSNTPGPLCVAAKLDLLVPDGDYAGRALPEIAQCTPCLYGLPMLPMVSVDKWGDITVIRASRNYSMAERVGKMLAMAAFGNTALAGFVLSGKDTKRVLVWHTLSQSLEVGRAIRKALEGGTDPVAAAARATGAKVVFEGELVNAETGVVDGYYQGYHYFIGRGDWQGQEARIWFRNENHLLWIGDGVGATSPDMIMQMDPSSGEPVPNHSLEVGRCVAILVAPARQAHRNKKAIEQLGPRHYGFDIDYSPISVDTEGRG</sequence>
<accession>A0A151AVC8</accession>
<dbReference type="AlphaFoldDB" id="A0A151AVC8"/>
<dbReference type="SUPFAM" id="SSF160991">
    <property type="entry name" value="CV3147-like"/>
    <property type="match status" value="1"/>
</dbReference>
<dbReference type="RefSeq" id="WP_062284816.1">
    <property type="nucleotide sequence ID" value="NZ_LTBC01000009.1"/>
</dbReference>
<dbReference type="PATRIC" id="fig|1122241.3.peg.2323"/>
<keyword evidence="4" id="KW-1185">Reference proteome</keyword>
<dbReference type="InterPro" id="IPR010318">
    <property type="entry name" value="S-Me-THD_N"/>
</dbReference>
<evidence type="ECO:0000313" key="3">
    <source>
        <dbReference type="EMBL" id="KYH31624.1"/>
    </source>
</evidence>
<dbReference type="Pfam" id="PF06032">
    <property type="entry name" value="S-Me-THD_N"/>
    <property type="match status" value="1"/>
</dbReference>
<feature type="domain" description="S-Me-THD-like C-terminal" evidence="2">
    <location>
        <begin position="183"/>
        <end position="370"/>
    </location>
</feature>
<name>A0A151AVC8_9FIRM</name>